<evidence type="ECO:0000259" key="7">
    <source>
        <dbReference type="Pfam" id="PF01974"/>
    </source>
</evidence>
<dbReference type="STRING" id="436017.A4RZV0"/>
<dbReference type="OMA" id="YMTSGAK"/>
<dbReference type="AlphaFoldDB" id="A4RZV0"/>
<organism evidence="8 9">
    <name type="scientific">Ostreococcus lucimarinus (strain CCE9901)</name>
    <dbReference type="NCBI Taxonomy" id="436017"/>
    <lineage>
        <taxon>Eukaryota</taxon>
        <taxon>Viridiplantae</taxon>
        <taxon>Chlorophyta</taxon>
        <taxon>Mamiellophyceae</taxon>
        <taxon>Mamiellales</taxon>
        <taxon>Bathycoccaceae</taxon>
        <taxon>Ostreococcus</taxon>
    </lineage>
</organism>
<feature type="domain" description="tRNA intron endonuclease catalytic" evidence="7">
    <location>
        <begin position="74"/>
        <end position="151"/>
    </location>
</feature>
<dbReference type="Proteomes" id="UP000001568">
    <property type="component" value="Chromosome 7"/>
</dbReference>
<dbReference type="PANTHER" id="PTHR13070:SF0">
    <property type="entry name" value="TRNA-SPLICING ENDONUCLEASE SUBUNIT SEN34"/>
    <property type="match status" value="1"/>
</dbReference>
<gene>
    <name evidence="8" type="ORF">OSTLU_92995</name>
</gene>
<dbReference type="GO" id="GO:0005634">
    <property type="term" value="C:nucleus"/>
    <property type="evidence" value="ECO:0007669"/>
    <property type="project" value="UniProtKB-ARBA"/>
</dbReference>
<dbReference type="CDD" id="cd22363">
    <property type="entry name" value="tRNA-intron_lyase_C"/>
    <property type="match status" value="1"/>
</dbReference>
<comment type="catalytic activity">
    <reaction evidence="5">
        <text>pretRNA = a 3'-half-tRNA molecule with a 5'-OH end + a 5'-half-tRNA molecule with a 2',3'-cyclic phosphate end + an intron with a 2',3'-cyclic phosphate and a 5'-hydroxyl terminus.</text>
        <dbReference type="EC" id="4.6.1.16"/>
    </reaction>
</comment>
<dbReference type="GO" id="GO:0000213">
    <property type="term" value="F:tRNA-intron lyase activity"/>
    <property type="evidence" value="ECO:0007669"/>
    <property type="project" value="UniProtKB-EC"/>
</dbReference>
<dbReference type="PANTHER" id="PTHR13070">
    <property type="entry name" value="TRNA-SPLICING ENDONUCLEASE SUBUNIT SEN34-RELATED"/>
    <property type="match status" value="1"/>
</dbReference>
<evidence type="ECO:0000313" key="8">
    <source>
        <dbReference type="EMBL" id="ABO96926.1"/>
    </source>
</evidence>
<dbReference type="Pfam" id="PF01974">
    <property type="entry name" value="tRNA_int_endo"/>
    <property type="match status" value="1"/>
</dbReference>
<dbReference type="SUPFAM" id="SSF53032">
    <property type="entry name" value="tRNA-intron endonuclease catalytic domain-like"/>
    <property type="match status" value="1"/>
</dbReference>
<dbReference type="Gramene" id="ABO96926">
    <property type="protein sequence ID" value="ABO96926"/>
    <property type="gene ID" value="OSTLU_92995"/>
</dbReference>
<name>A4RZV0_OSTLU</name>
<evidence type="ECO:0000256" key="6">
    <source>
        <dbReference type="SAM" id="MobiDB-lite"/>
    </source>
</evidence>
<protein>
    <recommendedName>
        <fullName evidence="2">tRNA-intron lyase</fullName>
        <ecNumber evidence="2">4.6.1.16</ecNumber>
    </recommendedName>
</protein>
<keyword evidence="4" id="KW-0456">Lyase</keyword>
<feature type="non-terminal residue" evidence="8">
    <location>
        <position position="1"/>
    </location>
</feature>
<evidence type="ECO:0000256" key="5">
    <source>
        <dbReference type="ARBA" id="ARBA00034031"/>
    </source>
</evidence>
<evidence type="ECO:0000256" key="2">
    <source>
        <dbReference type="ARBA" id="ARBA00012573"/>
    </source>
</evidence>
<dbReference type="EC" id="4.6.1.16" evidence="2"/>
<keyword evidence="3" id="KW-0819">tRNA processing</keyword>
<keyword evidence="9" id="KW-1185">Reference proteome</keyword>
<dbReference type="RefSeq" id="XP_001418633.1">
    <property type="nucleotide sequence ID" value="XM_001418596.1"/>
</dbReference>
<feature type="region of interest" description="Disordered" evidence="6">
    <location>
        <begin position="1"/>
        <end position="30"/>
    </location>
</feature>
<dbReference type="GeneID" id="5002948"/>
<proteinExistence type="inferred from homology"/>
<evidence type="ECO:0000256" key="3">
    <source>
        <dbReference type="ARBA" id="ARBA00022694"/>
    </source>
</evidence>
<comment type="similarity">
    <text evidence="1">Belongs to the tRNA-intron endonuclease family.</text>
</comment>
<sequence>VKRAKARAKAKRDGRGWGGGGAKRAKSAPATNVSGWEKVVAGESSFVSVPLTNDGDGEEEDARWSFPSTREERERYAVFKDLHDKSFYMTSGAKFGSDFLAYPGDPILFHAHYTVRIVSWDAVIHPLVIAATTRMSNAARKNFVVAAVRATDANGENFEVRYFTMEADVDLSSNRGY</sequence>
<dbReference type="OrthoDB" id="498344at2759"/>
<dbReference type="eggNOG" id="KOG4133">
    <property type="taxonomic scope" value="Eukaryota"/>
</dbReference>
<dbReference type="KEGG" id="olu:OSTLU_92995"/>
<evidence type="ECO:0000256" key="1">
    <source>
        <dbReference type="ARBA" id="ARBA00008078"/>
    </source>
</evidence>
<dbReference type="EMBL" id="CP000587">
    <property type="protein sequence ID" value="ABO96926.1"/>
    <property type="molecule type" value="Genomic_DNA"/>
</dbReference>
<dbReference type="InterPro" id="IPR036167">
    <property type="entry name" value="tRNA_intron_Endo_cat-like_sf"/>
</dbReference>
<dbReference type="Gene3D" id="3.40.1350.10">
    <property type="match status" value="1"/>
</dbReference>
<evidence type="ECO:0000313" key="9">
    <source>
        <dbReference type="Proteomes" id="UP000001568"/>
    </source>
</evidence>
<dbReference type="GO" id="GO:0000379">
    <property type="term" value="P:tRNA-type intron splice site recognition and cleavage"/>
    <property type="evidence" value="ECO:0007669"/>
    <property type="project" value="TreeGrafter"/>
</dbReference>
<dbReference type="HOGENOM" id="CLU_1521664_0_0_1"/>
<feature type="compositionally biased region" description="Basic residues" evidence="6">
    <location>
        <begin position="1"/>
        <end position="12"/>
    </location>
</feature>
<dbReference type="InterPro" id="IPR011856">
    <property type="entry name" value="tRNA_endonuc-like_dom_sf"/>
</dbReference>
<dbReference type="GO" id="GO:0003676">
    <property type="term" value="F:nucleic acid binding"/>
    <property type="evidence" value="ECO:0007669"/>
    <property type="project" value="InterPro"/>
</dbReference>
<accession>A4RZV0</accession>
<evidence type="ECO:0000256" key="4">
    <source>
        <dbReference type="ARBA" id="ARBA00023239"/>
    </source>
</evidence>
<dbReference type="InterPro" id="IPR006677">
    <property type="entry name" value="tRNA_intron_Endonuc_cat-like"/>
</dbReference>
<reference evidence="8 9" key="1">
    <citation type="journal article" date="2007" name="Proc. Natl. Acad. Sci. U.S.A.">
        <title>The tiny eukaryote Ostreococcus provides genomic insights into the paradox of plankton speciation.</title>
        <authorList>
            <person name="Palenik B."/>
            <person name="Grimwood J."/>
            <person name="Aerts A."/>
            <person name="Rouze P."/>
            <person name="Salamov A."/>
            <person name="Putnam N."/>
            <person name="Dupont C."/>
            <person name="Jorgensen R."/>
            <person name="Derelle E."/>
            <person name="Rombauts S."/>
            <person name="Zhou K."/>
            <person name="Otillar R."/>
            <person name="Merchant S.S."/>
            <person name="Podell S."/>
            <person name="Gaasterland T."/>
            <person name="Napoli C."/>
            <person name="Gendler K."/>
            <person name="Manuell A."/>
            <person name="Tai V."/>
            <person name="Vallon O."/>
            <person name="Piganeau G."/>
            <person name="Jancek S."/>
            <person name="Heijde M."/>
            <person name="Jabbari K."/>
            <person name="Bowler C."/>
            <person name="Lohr M."/>
            <person name="Robbens S."/>
            <person name="Werner G."/>
            <person name="Dubchak I."/>
            <person name="Pazour G.J."/>
            <person name="Ren Q."/>
            <person name="Paulsen I."/>
            <person name="Delwiche C."/>
            <person name="Schmutz J."/>
            <person name="Rokhsar D."/>
            <person name="Van de Peer Y."/>
            <person name="Moreau H."/>
            <person name="Grigoriev I.V."/>
        </authorList>
    </citation>
    <scope>NUCLEOTIDE SEQUENCE [LARGE SCALE GENOMIC DNA]</scope>
    <source>
        <strain evidence="8 9">CCE9901</strain>
    </source>
</reference>